<reference evidence="1" key="1">
    <citation type="submission" date="2019-06" db="EMBL/GenBank/DDBJ databases">
        <authorList>
            <person name="Zheng W."/>
        </authorList>
    </citation>
    <scope>NUCLEOTIDE SEQUENCE</scope>
    <source>
        <strain evidence="1">QDHG01</strain>
    </source>
</reference>
<dbReference type="EMBL" id="RRYP01020738">
    <property type="protein sequence ID" value="TNV72837.1"/>
    <property type="molecule type" value="Genomic_DNA"/>
</dbReference>
<evidence type="ECO:0000313" key="2">
    <source>
        <dbReference type="Proteomes" id="UP000785679"/>
    </source>
</evidence>
<accession>A0A8J8NDC4</accession>
<dbReference type="AlphaFoldDB" id="A0A8J8NDC4"/>
<evidence type="ECO:0000313" key="1">
    <source>
        <dbReference type="EMBL" id="TNV72837.1"/>
    </source>
</evidence>
<gene>
    <name evidence="1" type="ORF">FGO68_gene16222</name>
</gene>
<dbReference type="Proteomes" id="UP000785679">
    <property type="component" value="Unassembled WGS sequence"/>
</dbReference>
<proteinExistence type="predicted"/>
<keyword evidence="2" id="KW-1185">Reference proteome</keyword>
<organism evidence="1 2">
    <name type="scientific">Halteria grandinella</name>
    <dbReference type="NCBI Taxonomy" id="5974"/>
    <lineage>
        <taxon>Eukaryota</taxon>
        <taxon>Sar</taxon>
        <taxon>Alveolata</taxon>
        <taxon>Ciliophora</taxon>
        <taxon>Intramacronucleata</taxon>
        <taxon>Spirotrichea</taxon>
        <taxon>Stichotrichia</taxon>
        <taxon>Sporadotrichida</taxon>
        <taxon>Halteriidae</taxon>
        <taxon>Halteria</taxon>
    </lineage>
</organism>
<name>A0A8J8NDC4_HALGN</name>
<protein>
    <submittedName>
        <fullName evidence="1">Uncharacterized protein</fullName>
    </submittedName>
</protein>
<comment type="caution">
    <text evidence="1">The sequence shown here is derived from an EMBL/GenBank/DDBJ whole genome shotgun (WGS) entry which is preliminary data.</text>
</comment>
<sequence length="309" mass="34338">MRLLGPHPIGNIATALTVHGPMRGVRGCHGSFGNLEKGGIRVQGGLKRILHIGLLRRHIDLVQVFNYEDLIAPVETLLEQVRSLLLIIFIQVLICPPAILEWIRVVNLRGFFNLVLQVLCAGGYGQGQCTNNLVAVLFKVVEFMATVSVQGCETPDIRQTTTTTPRLLVIATRYSIRIIHYLLECHLLLFGSYPCRFHTRSGGCGNIGARGILLHFRQDEAFAACHVKLEAICKGAMLERRVSNHHEGLVGVILNRGFPLKYNLIGRNLEIALLLRGADRYAALKLHNALDGVNSKIYFGEIQCYLFTP</sequence>